<protein>
    <submittedName>
        <fullName evidence="1">Uncharacterized protein</fullName>
    </submittedName>
</protein>
<evidence type="ECO:0000313" key="1">
    <source>
        <dbReference type="EMBL" id="MBB5211478.1"/>
    </source>
</evidence>
<gene>
    <name evidence="1" type="ORF">HNQ53_001696</name>
</gene>
<name>A0AA89TGZ4_9GAMM</name>
<reference evidence="1 2" key="1">
    <citation type="submission" date="2020-08" db="EMBL/GenBank/DDBJ databases">
        <title>Genomic Encyclopedia of Type Strains, Phase IV (KMG-IV): sequencing the most valuable type-strain genomes for metagenomic binning, comparative biology and taxonomic classification.</title>
        <authorList>
            <person name="Goeker M."/>
        </authorList>
    </citation>
    <scope>NUCLEOTIDE SEQUENCE [LARGE SCALE GENOMIC DNA]</scope>
    <source>
        <strain evidence="1 2">DSM 11525</strain>
    </source>
</reference>
<organism evidence="1 2">
    <name type="scientific">Microbulbifer hydrolyticus</name>
    <dbReference type="NCBI Taxonomy" id="48074"/>
    <lineage>
        <taxon>Bacteria</taxon>
        <taxon>Pseudomonadati</taxon>
        <taxon>Pseudomonadota</taxon>
        <taxon>Gammaproteobacteria</taxon>
        <taxon>Cellvibrionales</taxon>
        <taxon>Microbulbiferaceae</taxon>
        <taxon>Microbulbifer</taxon>
    </lineage>
</organism>
<dbReference type="EMBL" id="JACHHR010000002">
    <property type="protein sequence ID" value="MBB5211478.1"/>
    <property type="molecule type" value="Genomic_DNA"/>
</dbReference>
<comment type="caution">
    <text evidence="1">The sequence shown here is derived from an EMBL/GenBank/DDBJ whole genome shotgun (WGS) entry which is preliminary data.</text>
</comment>
<dbReference type="Proteomes" id="UP000563601">
    <property type="component" value="Unassembled WGS sequence"/>
</dbReference>
<dbReference type="AlphaFoldDB" id="A0AA89TGZ4"/>
<evidence type="ECO:0000313" key="2">
    <source>
        <dbReference type="Proteomes" id="UP000563601"/>
    </source>
</evidence>
<proteinExistence type="predicted"/>
<accession>A0AA89TGZ4</accession>
<sequence length="59" mass="6571">MLVSRVASARLHVLDFTHAQLQLTVVLLELAAAPWAKISQHASYMQLLSGIEQPYLVIQ</sequence>